<evidence type="ECO:0000256" key="2">
    <source>
        <dbReference type="ARBA" id="ARBA00023002"/>
    </source>
</evidence>
<protein>
    <recommendedName>
        <fullName evidence="6">NAD(P)-binding protein</fullName>
    </recommendedName>
</protein>
<dbReference type="GO" id="GO:0016491">
    <property type="term" value="F:oxidoreductase activity"/>
    <property type="evidence" value="ECO:0007669"/>
    <property type="project" value="UniProtKB-KW"/>
</dbReference>
<keyword evidence="2" id="KW-0560">Oxidoreductase</keyword>
<name>A0A9N9L7Q7_9HELO</name>
<organism evidence="4 5">
    <name type="scientific">Hymenoscyphus fraxineus</name>
    <dbReference type="NCBI Taxonomy" id="746836"/>
    <lineage>
        <taxon>Eukaryota</taxon>
        <taxon>Fungi</taxon>
        <taxon>Dikarya</taxon>
        <taxon>Ascomycota</taxon>
        <taxon>Pezizomycotina</taxon>
        <taxon>Leotiomycetes</taxon>
        <taxon>Helotiales</taxon>
        <taxon>Helotiaceae</taxon>
        <taxon>Hymenoscyphus</taxon>
    </lineage>
</organism>
<accession>A0A9N9L7Q7</accession>
<gene>
    <name evidence="4" type="ORF">HYFRA_00009842</name>
</gene>
<evidence type="ECO:0008006" key="6">
    <source>
        <dbReference type="Google" id="ProtNLM"/>
    </source>
</evidence>
<evidence type="ECO:0000313" key="5">
    <source>
        <dbReference type="Proteomes" id="UP000696280"/>
    </source>
</evidence>
<dbReference type="EMBL" id="CAJVRL010000083">
    <property type="protein sequence ID" value="CAG8958527.1"/>
    <property type="molecule type" value="Genomic_DNA"/>
</dbReference>
<dbReference type="Gene3D" id="3.40.50.720">
    <property type="entry name" value="NAD(P)-binding Rossmann-like Domain"/>
    <property type="match status" value="1"/>
</dbReference>
<feature type="region of interest" description="Disordered" evidence="3">
    <location>
        <begin position="1"/>
        <end position="24"/>
    </location>
</feature>
<comment type="similarity">
    <text evidence="1">Belongs to the short-chain dehydrogenases/reductases (SDR) family.</text>
</comment>
<feature type="compositionally biased region" description="Basic and acidic residues" evidence="3">
    <location>
        <begin position="7"/>
        <end position="23"/>
    </location>
</feature>
<dbReference type="AlphaFoldDB" id="A0A9N9L7Q7"/>
<dbReference type="PRINTS" id="PR00081">
    <property type="entry name" value="GDHRDH"/>
</dbReference>
<dbReference type="OrthoDB" id="191139at2759"/>
<evidence type="ECO:0000256" key="3">
    <source>
        <dbReference type="SAM" id="MobiDB-lite"/>
    </source>
</evidence>
<dbReference type="Proteomes" id="UP000696280">
    <property type="component" value="Unassembled WGS sequence"/>
</dbReference>
<evidence type="ECO:0000256" key="1">
    <source>
        <dbReference type="ARBA" id="ARBA00006484"/>
    </source>
</evidence>
<sequence length="340" mass="36915">MGVSTAKYEEAHKDAKGPGDHRPTAQQIILDNDLVGKLKDKTMLVTGTSAGLGIETVRVLATTGATIFCAVRNLPKAEKALAGVLEPGRIELLEMDMASLASVRKGAAEFRERNAKLGGKLNVLINNAGVMVLPELELTVDGFEAQFGVCHLAHFLLFNLVKDLLIASATPEFQSRVVVVSSQAHHIGPVYPEDNYSFTKIPYQGGLGYGQAKRANVHFANEITRRYGSKGVFANSLMPGIIDTRSAPGVELPQSFQDFFNAYKNLMKDVPQGAATTVLAAVGKEWNGVGGKYLEDCREMEVMGTAKYEAFGYHPDAFDEVIEKRLWEDSLKLVGLPQDA</sequence>
<dbReference type="SUPFAM" id="SSF51735">
    <property type="entry name" value="NAD(P)-binding Rossmann-fold domains"/>
    <property type="match status" value="1"/>
</dbReference>
<evidence type="ECO:0000313" key="4">
    <source>
        <dbReference type="EMBL" id="CAG8958527.1"/>
    </source>
</evidence>
<dbReference type="InterPro" id="IPR002347">
    <property type="entry name" value="SDR_fam"/>
</dbReference>
<dbReference type="PANTHER" id="PTHR24320:SF272">
    <property type="entry name" value="NAD(P)-BINDING ROSSMANN-FOLD SUPERFAMILY PROTEIN"/>
    <property type="match status" value="1"/>
</dbReference>
<dbReference type="InterPro" id="IPR036291">
    <property type="entry name" value="NAD(P)-bd_dom_sf"/>
</dbReference>
<comment type="caution">
    <text evidence="4">The sequence shown here is derived from an EMBL/GenBank/DDBJ whole genome shotgun (WGS) entry which is preliminary data.</text>
</comment>
<dbReference type="PANTHER" id="PTHR24320">
    <property type="entry name" value="RETINOL DEHYDROGENASE"/>
    <property type="match status" value="1"/>
</dbReference>
<proteinExistence type="inferred from homology"/>
<dbReference type="Pfam" id="PF00106">
    <property type="entry name" value="adh_short"/>
    <property type="match status" value="1"/>
</dbReference>
<keyword evidence="5" id="KW-1185">Reference proteome</keyword>
<reference evidence="4" key="1">
    <citation type="submission" date="2021-07" db="EMBL/GenBank/DDBJ databases">
        <authorList>
            <person name="Durling M."/>
        </authorList>
    </citation>
    <scope>NUCLEOTIDE SEQUENCE</scope>
</reference>